<keyword evidence="4" id="KW-1185">Reference proteome</keyword>
<keyword evidence="1" id="KW-0175">Coiled coil</keyword>
<dbReference type="AlphaFoldDB" id="B3NHK2"/>
<evidence type="ECO:0000313" key="4">
    <source>
        <dbReference type="Proteomes" id="UP000008711"/>
    </source>
</evidence>
<evidence type="ECO:0000256" key="1">
    <source>
        <dbReference type="SAM" id="Coils"/>
    </source>
</evidence>
<reference evidence="3 4" key="2">
    <citation type="journal article" date="2008" name="Bioinformatics">
        <title>Assembly reconciliation.</title>
        <authorList>
            <person name="Zimin A.V."/>
            <person name="Smith D.R."/>
            <person name="Sutton G."/>
            <person name="Yorke J.A."/>
        </authorList>
    </citation>
    <scope>NUCLEOTIDE SEQUENCE [LARGE SCALE GENOMIC DNA]</scope>
    <source>
        <strain evidence="3 4">TSC#14021-0224.01</strain>
    </source>
</reference>
<dbReference type="KEGG" id="der:6545140"/>
<feature type="coiled-coil region" evidence="1">
    <location>
        <begin position="606"/>
        <end position="687"/>
    </location>
</feature>
<gene>
    <name evidence="3" type="primary">Dere\GG15706</name>
    <name evidence="3" type="synonym">dere_GLEANR_15758</name>
    <name evidence="3" type="synonym">GG15706</name>
    <name evidence="3" type="ORF">Dere_GG15706</name>
</gene>
<accession>B3NHK2</accession>
<protein>
    <submittedName>
        <fullName evidence="3">Uncharacterized protein</fullName>
    </submittedName>
</protein>
<keyword evidence="2" id="KW-0732">Signal</keyword>
<sequence>MKAIRCKSSSQVSSQVMIRVVLMLLYLVPEATLKRSDIGQAKSTKTSDNKAFQIFRGDTDKYELCIKLKRVCHKLWDQAPDYTDAEEKTPDGKEVDDDDKAAYKKGDCIPTGLSKDGEKLFWKTAAKWQKEIDDKFLIQNLFVVLMTTEDGRNTKLAIGKWQGWCNRTDNSKEMTVTPEYSIEDVSGVTRSPKPFKNCDVNGKFGKWISNEINGTRQLDKDINVISDYLLKFDKYAKSKCCPYDSIRDRLEMINDGIDFLQELLGIETYSQPNYTDVNADISNLMGRLENFTDQIYKNGGAKYSTGKCCPNIFGELEIFKNDFVGNLKYESIQPPKLDHQPFIDKENSLRDMILSQIRDIGLLETSLMNQTKKTPCCEGERAQIGDIEQLIKDIKPEKSLGEILKQIEPLNENLAQANKTISSAESLLVLEKENLQEINKYGEECHPKDKSFKNIESKVNHLEYKINNLSLLEYVDWPKLRKAADAVDKMVKDSPLIFANITIISMKNNMKHMKTRTTKVLLIKPDDTTSVRFCTNESIKLIDSLEKIGKDKNSTIAYHNQQENIVKEHFKELLDNEKELQYYSPTSLILTKGYMSNNPIPYVRNTNSFQLEINQLERDIDNLTENGIEKLERQLQYTRLRYEMDQQKVDKKIEEQLRNIHLFREEMKREQNRIDERLAKLDDYMLETSEQYDDKISKLEAEALEFPKQIASFEKTLLEQIASLQQQLKELEKESENTEHRANICDAECDFGDLNSIDELMKRVQVVKNKLNN</sequence>
<feature type="signal peptide" evidence="2">
    <location>
        <begin position="1"/>
        <end position="33"/>
    </location>
</feature>
<dbReference type="OrthoDB" id="7857491at2759"/>
<organism evidence="3 4">
    <name type="scientific">Drosophila erecta</name>
    <name type="common">Fruit fly</name>
    <dbReference type="NCBI Taxonomy" id="7220"/>
    <lineage>
        <taxon>Eukaryota</taxon>
        <taxon>Metazoa</taxon>
        <taxon>Ecdysozoa</taxon>
        <taxon>Arthropoda</taxon>
        <taxon>Hexapoda</taxon>
        <taxon>Insecta</taxon>
        <taxon>Pterygota</taxon>
        <taxon>Neoptera</taxon>
        <taxon>Endopterygota</taxon>
        <taxon>Diptera</taxon>
        <taxon>Brachycera</taxon>
        <taxon>Muscomorpha</taxon>
        <taxon>Ephydroidea</taxon>
        <taxon>Drosophilidae</taxon>
        <taxon>Drosophila</taxon>
        <taxon>Sophophora</taxon>
    </lineage>
</organism>
<dbReference type="EMBL" id="CH954178">
    <property type="protein sequence ID" value="EDV51797.2"/>
    <property type="molecule type" value="Genomic_DNA"/>
</dbReference>
<feature type="coiled-coil region" evidence="1">
    <location>
        <begin position="714"/>
        <end position="748"/>
    </location>
</feature>
<evidence type="ECO:0000313" key="3">
    <source>
        <dbReference type="EMBL" id="EDV51797.2"/>
    </source>
</evidence>
<dbReference type="HOGENOM" id="CLU_370580_0_0_1"/>
<reference evidence="3 4" key="1">
    <citation type="journal article" date="2007" name="Nature">
        <title>Evolution of genes and genomes on the Drosophila phylogeny.</title>
        <authorList>
            <consortium name="Drosophila 12 Genomes Consortium"/>
            <person name="Clark A.G."/>
            <person name="Eisen M.B."/>
            <person name="Smith D.R."/>
            <person name="Bergman C.M."/>
            <person name="Oliver B."/>
            <person name="Markow T.A."/>
            <person name="Kaufman T.C."/>
            <person name="Kellis M."/>
            <person name="Gelbart W."/>
            <person name="Iyer V.N."/>
            <person name="Pollard D.A."/>
            <person name="Sackton T.B."/>
            <person name="Larracuente A.M."/>
            <person name="Singh N.D."/>
            <person name="Abad J.P."/>
            <person name="Abt D.N."/>
            <person name="Adryan B."/>
            <person name="Aguade M."/>
            <person name="Akashi H."/>
            <person name="Anderson W.W."/>
            <person name="Aquadro C.F."/>
            <person name="Ardell D.H."/>
            <person name="Arguello R."/>
            <person name="Artieri C.G."/>
            <person name="Barbash D.A."/>
            <person name="Barker D."/>
            <person name="Barsanti P."/>
            <person name="Batterham P."/>
            <person name="Batzoglou S."/>
            <person name="Begun D."/>
            <person name="Bhutkar A."/>
            <person name="Blanco E."/>
            <person name="Bosak S.A."/>
            <person name="Bradley R.K."/>
            <person name="Brand A.D."/>
            <person name="Brent M.R."/>
            <person name="Brooks A.N."/>
            <person name="Brown R.H."/>
            <person name="Butlin R.K."/>
            <person name="Caggese C."/>
            <person name="Calvi B.R."/>
            <person name="Bernardo de Carvalho A."/>
            <person name="Caspi A."/>
            <person name="Castrezana S."/>
            <person name="Celniker S.E."/>
            <person name="Chang J.L."/>
            <person name="Chapple C."/>
            <person name="Chatterji S."/>
            <person name="Chinwalla A."/>
            <person name="Civetta A."/>
            <person name="Clifton S.W."/>
            <person name="Comeron J.M."/>
            <person name="Costello J.C."/>
            <person name="Coyne J.A."/>
            <person name="Daub J."/>
            <person name="David R.G."/>
            <person name="Delcher A.L."/>
            <person name="Delehaunty K."/>
            <person name="Do C.B."/>
            <person name="Ebling H."/>
            <person name="Edwards K."/>
            <person name="Eickbush T."/>
            <person name="Evans J.D."/>
            <person name="Filipski A."/>
            <person name="Findeiss S."/>
            <person name="Freyhult E."/>
            <person name="Fulton L."/>
            <person name="Fulton R."/>
            <person name="Garcia A.C."/>
            <person name="Gardiner A."/>
            <person name="Garfield D.A."/>
            <person name="Garvin B.E."/>
            <person name="Gibson G."/>
            <person name="Gilbert D."/>
            <person name="Gnerre S."/>
            <person name="Godfrey J."/>
            <person name="Good R."/>
            <person name="Gotea V."/>
            <person name="Gravely B."/>
            <person name="Greenberg A.J."/>
            <person name="Griffiths-Jones S."/>
            <person name="Gross S."/>
            <person name="Guigo R."/>
            <person name="Gustafson E.A."/>
            <person name="Haerty W."/>
            <person name="Hahn M.W."/>
            <person name="Halligan D.L."/>
            <person name="Halpern A.L."/>
            <person name="Halter G.M."/>
            <person name="Han M.V."/>
            <person name="Heger A."/>
            <person name="Hillier L."/>
            <person name="Hinrichs A.S."/>
            <person name="Holmes I."/>
            <person name="Hoskins R.A."/>
            <person name="Hubisz M.J."/>
            <person name="Hultmark D."/>
            <person name="Huntley M.A."/>
            <person name="Jaffe D.B."/>
            <person name="Jagadeeshan S."/>
            <person name="Jeck W.R."/>
            <person name="Johnson J."/>
            <person name="Jones C.D."/>
            <person name="Jordan W.C."/>
            <person name="Karpen G.H."/>
            <person name="Kataoka E."/>
            <person name="Keightley P.D."/>
            <person name="Kheradpour P."/>
            <person name="Kirkness E.F."/>
            <person name="Koerich L.B."/>
            <person name="Kristiansen K."/>
            <person name="Kudrna D."/>
            <person name="Kulathinal R.J."/>
            <person name="Kumar S."/>
            <person name="Kwok R."/>
            <person name="Lander E."/>
            <person name="Langley C.H."/>
            <person name="Lapoint R."/>
            <person name="Lazzaro B.P."/>
            <person name="Lee S.J."/>
            <person name="Levesque L."/>
            <person name="Li R."/>
            <person name="Lin C.F."/>
            <person name="Lin M.F."/>
            <person name="Lindblad-Toh K."/>
            <person name="Llopart A."/>
            <person name="Long M."/>
            <person name="Low L."/>
            <person name="Lozovsky E."/>
            <person name="Lu J."/>
            <person name="Luo M."/>
            <person name="Machado C.A."/>
            <person name="Makalowski W."/>
            <person name="Marzo M."/>
            <person name="Matsuda M."/>
            <person name="Matzkin L."/>
            <person name="McAllister B."/>
            <person name="McBride C.S."/>
            <person name="McKernan B."/>
            <person name="McKernan K."/>
            <person name="Mendez-Lago M."/>
            <person name="Minx P."/>
            <person name="Mollenhauer M.U."/>
            <person name="Montooth K."/>
            <person name="Mount S.M."/>
            <person name="Mu X."/>
            <person name="Myers E."/>
            <person name="Negre B."/>
            <person name="Newfeld S."/>
            <person name="Nielsen R."/>
            <person name="Noor M.A."/>
            <person name="O'Grady P."/>
            <person name="Pachter L."/>
            <person name="Papaceit M."/>
            <person name="Parisi M.J."/>
            <person name="Parisi M."/>
            <person name="Parts L."/>
            <person name="Pedersen J.S."/>
            <person name="Pesole G."/>
            <person name="Phillippy A.M."/>
            <person name="Ponting C.P."/>
            <person name="Pop M."/>
            <person name="Porcelli D."/>
            <person name="Powell J.R."/>
            <person name="Prohaska S."/>
            <person name="Pruitt K."/>
            <person name="Puig M."/>
            <person name="Quesneville H."/>
            <person name="Ram K.R."/>
            <person name="Rand D."/>
            <person name="Rasmussen M.D."/>
            <person name="Reed L.K."/>
            <person name="Reenan R."/>
            <person name="Reily A."/>
            <person name="Remington K.A."/>
            <person name="Rieger T.T."/>
            <person name="Ritchie M.G."/>
            <person name="Robin C."/>
            <person name="Rogers Y.H."/>
            <person name="Rohde C."/>
            <person name="Rozas J."/>
            <person name="Rubenfield M.J."/>
            <person name="Ruiz A."/>
            <person name="Russo S."/>
            <person name="Salzberg S.L."/>
            <person name="Sanchez-Gracia A."/>
            <person name="Saranga D.J."/>
            <person name="Sato H."/>
            <person name="Schaeffer S.W."/>
            <person name="Schatz M.C."/>
            <person name="Schlenke T."/>
            <person name="Schwartz R."/>
            <person name="Segarra C."/>
            <person name="Singh R.S."/>
            <person name="Sirot L."/>
            <person name="Sirota M."/>
            <person name="Sisneros N.B."/>
            <person name="Smith C.D."/>
            <person name="Smith T.F."/>
            <person name="Spieth J."/>
            <person name="Stage D.E."/>
            <person name="Stark A."/>
            <person name="Stephan W."/>
            <person name="Strausberg R.L."/>
            <person name="Strempel S."/>
            <person name="Sturgill D."/>
            <person name="Sutton G."/>
            <person name="Sutton G.G."/>
            <person name="Tao W."/>
            <person name="Teichmann S."/>
            <person name="Tobari Y.N."/>
            <person name="Tomimura Y."/>
            <person name="Tsolas J.M."/>
            <person name="Valente V.L."/>
            <person name="Venter E."/>
            <person name="Venter J.C."/>
            <person name="Vicario S."/>
            <person name="Vieira F.G."/>
            <person name="Vilella A.J."/>
            <person name="Villasante A."/>
            <person name="Walenz B."/>
            <person name="Wang J."/>
            <person name="Wasserman M."/>
            <person name="Watts T."/>
            <person name="Wilson D."/>
            <person name="Wilson R.K."/>
            <person name="Wing R.A."/>
            <person name="Wolfner M.F."/>
            <person name="Wong A."/>
            <person name="Wong G.K."/>
            <person name="Wu C.I."/>
            <person name="Wu G."/>
            <person name="Yamamoto D."/>
            <person name="Yang H.P."/>
            <person name="Yang S.P."/>
            <person name="Yorke J.A."/>
            <person name="Yoshida K."/>
            <person name="Zdobnov E."/>
            <person name="Zhang P."/>
            <person name="Zhang Y."/>
            <person name="Zimin A.V."/>
            <person name="Baldwin J."/>
            <person name="Abdouelleil A."/>
            <person name="Abdulkadir J."/>
            <person name="Abebe A."/>
            <person name="Abera B."/>
            <person name="Abreu J."/>
            <person name="Acer S.C."/>
            <person name="Aftuck L."/>
            <person name="Alexander A."/>
            <person name="An P."/>
            <person name="Anderson E."/>
            <person name="Anderson S."/>
            <person name="Arachi H."/>
            <person name="Azer M."/>
            <person name="Bachantsang P."/>
            <person name="Barry A."/>
            <person name="Bayul T."/>
            <person name="Berlin A."/>
            <person name="Bessette D."/>
            <person name="Bloom T."/>
            <person name="Blye J."/>
            <person name="Boguslavskiy L."/>
            <person name="Bonnet C."/>
            <person name="Boukhgalter B."/>
            <person name="Bourzgui I."/>
            <person name="Brown A."/>
            <person name="Cahill P."/>
            <person name="Channer S."/>
            <person name="Cheshatsang Y."/>
            <person name="Chuda L."/>
            <person name="Citroen M."/>
            <person name="Collymore A."/>
            <person name="Cooke P."/>
            <person name="Costello M."/>
            <person name="D'Aco K."/>
            <person name="Daza R."/>
            <person name="De Haan G."/>
            <person name="DeGray S."/>
            <person name="DeMaso C."/>
            <person name="Dhargay N."/>
            <person name="Dooley K."/>
            <person name="Dooley E."/>
            <person name="Doricent M."/>
            <person name="Dorje P."/>
            <person name="Dorjee K."/>
            <person name="Dupes A."/>
            <person name="Elong R."/>
            <person name="Falk J."/>
            <person name="Farina A."/>
            <person name="Faro S."/>
            <person name="Ferguson D."/>
            <person name="Fisher S."/>
            <person name="Foley C.D."/>
            <person name="Franke A."/>
            <person name="Friedrich D."/>
            <person name="Gadbois L."/>
            <person name="Gearin G."/>
            <person name="Gearin C.R."/>
            <person name="Giannoukos G."/>
            <person name="Goode T."/>
            <person name="Graham J."/>
            <person name="Grandbois E."/>
            <person name="Grewal S."/>
            <person name="Gyaltsen K."/>
            <person name="Hafez N."/>
            <person name="Hagos B."/>
            <person name="Hall J."/>
            <person name="Henson C."/>
            <person name="Hollinger A."/>
            <person name="Honan T."/>
            <person name="Huard M.D."/>
            <person name="Hughes L."/>
            <person name="Hurhula B."/>
            <person name="Husby M.E."/>
            <person name="Kamat A."/>
            <person name="Kanga B."/>
            <person name="Kashin S."/>
            <person name="Khazanovich D."/>
            <person name="Kisner P."/>
            <person name="Lance K."/>
            <person name="Lara M."/>
            <person name="Lee W."/>
            <person name="Lennon N."/>
            <person name="Letendre F."/>
            <person name="LeVine R."/>
            <person name="Lipovsky A."/>
            <person name="Liu X."/>
            <person name="Liu J."/>
            <person name="Liu S."/>
            <person name="Lokyitsang T."/>
            <person name="Lokyitsang Y."/>
            <person name="Lubonja R."/>
            <person name="Lui A."/>
            <person name="MacDonald P."/>
            <person name="Magnisalis V."/>
            <person name="Maru K."/>
            <person name="Matthews C."/>
            <person name="McCusker W."/>
            <person name="McDonough S."/>
            <person name="Mehta T."/>
            <person name="Meldrim J."/>
            <person name="Meneus L."/>
            <person name="Mihai O."/>
            <person name="Mihalev A."/>
            <person name="Mihova T."/>
            <person name="Mittelman R."/>
            <person name="Mlenga V."/>
            <person name="Montmayeur A."/>
            <person name="Mulrain L."/>
            <person name="Navidi A."/>
            <person name="Naylor J."/>
            <person name="Negash T."/>
            <person name="Nguyen T."/>
            <person name="Nguyen N."/>
            <person name="Nicol R."/>
            <person name="Norbu C."/>
            <person name="Norbu N."/>
            <person name="Novod N."/>
            <person name="O'Neill B."/>
            <person name="Osman S."/>
            <person name="Markiewicz E."/>
            <person name="Oyono O.L."/>
            <person name="Patti C."/>
            <person name="Phunkhang P."/>
            <person name="Pierre F."/>
            <person name="Priest M."/>
            <person name="Raghuraman S."/>
            <person name="Rege F."/>
            <person name="Reyes R."/>
            <person name="Rise C."/>
            <person name="Rogov P."/>
            <person name="Ross K."/>
            <person name="Ryan E."/>
            <person name="Settipalli S."/>
            <person name="Shea T."/>
            <person name="Sherpa N."/>
            <person name="Shi L."/>
            <person name="Shih D."/>
            <person name="Sparrow T."/>
            <person name="Spaulding J."/>
            <person name="Stalker J."/>
            <person name="Stange-Thomann N."/>
            <person name="Stavropoulos S."/>
            <person name="Stone C."/>
            <person name="Strader C."/>
            <person name="Tesfaye S."/>
            <person name="Thomson T."/>
            <person name="Thoulutsang Y."/>
            <person name="Thoulutsang D."/>
            <person name="Topham K."/>
            <person name="Topping I."/>
            <person name="Tsamla T."/>
            <person name="Vassiliev H."/>
            <person name="Vo A."/>
            <person name="Wangchuk T."/>
            <person name="Wangdi T."/>
            <person name="Weiand M."/>
            <person name="Wilkinson J."/>
            <person name="Wilson A."/>
            <person name="Yadav S."/>
            <person name="Young G."/>
            <person name="Yu Q."/>
            <person name="Zembek L."/>
            <person name="Zhong D."/>
            <person name="Zimmer A."/>
            <person name="Zwirko Z."/>
            <person name="Jaffe D.B."/>
            <person name="Alvarez P."/>
            <person name="Brockman W."/>
            <person name="Butler J."/>
            <person name="Chin C."/>
            <person name="Gnerre S."/>
            <person name="Grabherr M."/>
            <person name="Kleber M."/>
            <person name="Mauceli E."/>
            <person name="MacCallum I."/>
        </authorList>
    </citation>
    <scope>NUCLEOTIDE SEQUENCE [LARGE SCALE GENOMIC DNA]</scope>
    <source>
        <strain evidence="3 4">TSC#14021-0224.01</strain>
    </source>
</reference>
<evidence type="ECO:0000256" key="2">
    <source>
        <dbReference type="SAM" id="SignalP"/>
    </source>
</evidence>
<name>B3NHK2_DROER</name>
<feature type="chain" id="PRO_5006455325" evidence="2">
    <location>
        <begin position="34"/>
        <end position="773"/>
    </location>
</feature>
<dbReference type="Proteomes" id="UP000008711">
    <property type="component" value="Unassembled WGS sequence"/>
</dbReference>
<proteinExistence type="predicted"/>